<keyword evidence="2" id="KW-1185">Reference proteome</keyword>
<gene>
    <name evidence="1" type="ORF">AVEN_261102_1</name>
</gene>
<dbReference type="EMBL" id="BGPR01240244">
    <property type="protein sequence ID" value="GBM07024.1"/>
    <property type="molecule type" value="Genomic_DNA"/>
</dbReference>
<dbReference type="AlphaFoldDB" id="A0A4Y2CT34"/>
<name>A0A4Y2CT34_ARAVE</name>
<dbReference type="Proteomes" id="UP000499080">
    <property type="component" value="Unassembled WGS sequence"/>
</dbReference>
<accession>A0A4Y2CT34</accession>
<sequence length="102" mass="11590">MQQDLESSDDGAVNPIIRQIPVIKFPVEPISYNNYDFGQSPVFSDSPSIYESPSLHDASPFIPEFASYPRTVFRSSLYSYDDMGLYGRDSSLIRDPPQLYKD</sequence>
<reference evidence="1 2" key="1">
    <citation type="journal article" date="2019" name="Sci. Rep.">
        <title>Orb-weaving spider Araneus ventricosus genome elucidates the spidroin gene catalogue.</title>
        <authorList>
            <person name="Kono N."/>
            <person name="Nakamura H."/>
            <person name="Ohtoshi R."/>
            <person name="Moran D.A.P."/>
            <person name="Shinohara A."/>
            <person name="Yoshida Y."/>
            <person name="Fujiwara M."/>
            <person name="Mori M."/>
            <person name="Tomita M."/>
            <person name="Arakawa K."/>
        </authorList>
    </citation>
    <scope>NUCLEOTIDE SEQUENCE [LARGE SCALE GENOMIC DNA]</scope>
</reference>
<protein>
    <submittedName>
        <fullName evidence="1">Uncharacterized protein</fullName>
    </submittedName>
</protein>
<evidence type="ECO:0000313" key="2">
    <source>
        <dbReference type="Proteomes" id="UP000499080"/>
    </source>
</evidence>
<proteinExistence type="predicted"/>
<comment type="caution">
    <text evidence="1">The sequence shown here is derived from an EMBL/GenBank/DDBJ whole genome shotgun (WGS) entry which is preliminary data.</text>
</comment>
<evidence type="ECO:0000313" key="1">
    <source>
        <dbReference type="EMBL" id="GBM07024.1"/>
    </source>
</evidence>
<organism evidence="1 2">
    <name type="scientific">Araneus ventricosus</name>
    <name type="common">Orbweaver spider</name>
    <name type="synonym">Epeira ventricosa</name>
    <dbReference type="NCBI Taxonomy" id="182803"/>
    <lineage>
        <taxon>Eukaryota</taxon>
        <taxon>Metazoa</taxon>
        <taxon>Ecdysozoa</taxon>
        <taxon>Arthropoda</taxon>
        <taxon>Chelicerata</taxon>
        <taxon>Arachnida</taxon>
        <taxon>Araneae</taxon>
        <taxon>Araneomorphae</taxon>
        <taxon>Entelegynae</taxon>
        <taxon>Araneoidea</taxon>
        <taxon>Araneidae</taxon>
        <taxon>Araneus</taxon>
    </lineage>
</organism>